<gene>
    <name evidence="1" type="ORF">EVAR_97708_1</name>
</gene>
<organism evidence="1 2">
    <name type="scientific">Eumeta variegata</name>
    <name type="common">Bagworm moth</name>
    <name type="synonym">Eumeta japonica</name>
    <dbReference type="NCBI Taxonomy" id="151549"/>
    <lineage>
        <taxon>Eukaryota</taxon>
        <taxon>Metazoa</taxon>
        <taxon>Ecdysozoa</taxon>
        <taxon>Arthropoda</taxon>
        <taxon>Hexapoda</taxon>
        <taxon>Insecta</taxon>
        <taxon>Pterygota</taxon>
        <taxon>Neoptera</taxon>
        <taxon>Endopterygota</taxon>
        <taxon>Lepidoptera</taxon>
        <taxon>Glossata</taxon>
        <taxon>Ditrysia</taxon>
        <taxon>Tineoidea</taxon>
        <taxon>Psychidae</taxon>
        <taxon>Oiketicinae</taxon>
        <taxon>Eumeta</taxon>
    </lineage>
</organism>
<dbReference type="OrthoDB" id="2266637at2759"/>
<evidence type="ECO:0000313" key="1">
    <source>
        <dbReference type="EMBL" id="GBP67916.1"/>
    </source>
</evidence>
<evidence type="ECO:0000313" key="2">
    <source>
        <dbReference type="Proteomes" id="UP000299102"/>
    </source>
</evidence>
<reference evidence="1 2" key="1">
    <citation type="journal article" date="2019" name="Commun. Biol.">
        <title>The bagworm genome reveals a unique fibroin gene that provides high tensile strength.</title>
        <authorList>
            <person name="Kono N."/>
            <person name="Nakamura H."/>
            <person name="Ohtoshi R."/>
            <person name="Tomita M."/>
            <person name="Numata K."/>
            <person name="Arakawa K."/>
        </authorList>
    </citation>
    <scope>NUCLEOTIDE SEQUENCE [LARGE SCALE GENOMIC DNA]</scope>
</reference>
<comment type="caution">
    <text evidence="1">The sequence shown here is derived from an EMBL/GenBank/DDBJ whole genome shotgun (WGS) entry which is preliminary data.</text>
</comment>
<accession>A0A4C1XWL2</accession>
<dbReference type="Proteomes" id="UP000299102">
    <property type="component" value="Unassembled WGS sequence"/>
</dbReference>
<sequence length="171" mass="19644">MREEGKNIIYMDESYIHTSHISGKSWSDDSKLGLKKLVSEGERLIITRAEGFLLARPKRVRYINIVSLDIKGAFHNSWWRPALKTQLLVKPKEPLCNFCLDRILRKIVWIRCAVLLHPANSTRWFCEQILASLCMLYRVYDGEHSDDLISVFVPLAGNTISTILMADTVLP</sequence>
<proteinExistence type="predicted"/>
<name>A0A4C1XWL2_EUMVA</name>
<dbReference type="AlphaFoldDB" id="A0A4C1XWL2"/>
<dbReference type="EMBL" id="BGZK01000996">
    <property type="protein sequence ID" value="GBP67916.1"/>
    <property type="molecule type" value="Genomic_DNA"/>
</dbReference>
<protein>
    <submittedName>
        <fullName evidence="1">Uncharacterized protein</fullName>
    </submittedName>
</protein>
<keyword evidence="2" id="KW-1185">Reference proteome</keyword>